<comment type="caution">
    <text evidence="1">The sequence shown here is derived from an EMBL/GenBank/DDBJ whole genome shotgun (WGS) entry which is preliminary data.</text>
</comment>
<organism evidence="1 2">
    <name type="scientific">Crossiella cryophila</name>
    <dbReference type="NCBI Taxonomy" id="43355"/>
    <lineage>
        <taxon>Bacteria</taxon>
        <taxon>Bacillati</taxon>
        <taxon>Actinomycetota</taxon>
        <taxon>Actinomycetes</taxon>
        <taxon>Pseudonocardiales</taxon>
        <taxon>Pseudonocardiaceae</taxon>
        <taxon>Crossiella</taxon>
    </lineage>
</organism>
<proteinExistence type="predicted"/>
<protein>
    <submittedName>
        <fullName evidence="1">Uncharacterized protein</fullName>
    </submittedName>
</protein>
<sequence length="207" mass="23036">MIEWTQAHTIRVTREYRIPVKRGAGDRGVVLARGPEAAGWGEVLAVREGLEPVYCMCMGDLTVVVRDQAEQVLGELRWHHFDSLSAGDGTLPLVDPRRLIQRLEQARVLLVRDGGIEWLPREQWGLPDAVEIRARVPLWALAGAFEDAGWLVERRGRECRVLGEDVYAVLSQHGDEVLISARLDGVPAERVSALLHRVIAGAASRSR</sequence>
<dbReference type="Proteomes" id="UP000533598">
    <property type="component" value="Unassembled WGS sequence"/>
</dbReference>
<dbReference type="EMBL" id="JACHMH010000001">
    <property type="protein sequence ID" value="MBB4676895.1"/>
    <property type="molecule type" value="Genomic_DNA"/>
</dbReference>
<evidence type="ECO:0000313" key="2">
    <source>
        <dbReference type="Proteomes" id="UP000533598"/>
    </source>
</evidence>
<name>A0A7W7FTD6_9PSEU</name>
<dbReference type="RefSeq" id="WP_185002694.1">
    <property type="nucleotide sequence ID" value="NZ_BAAAUI010000012.1"/>
</dbReference>
<gene>
    <name evidence="1" type="ORF">HNR67_003013</name>
</gene>
<accession>A0A7W7FTD6</accession>
<evidence type="ECO:0000313" key="1">
    <source>
        <dbReference type="EMBL" id="MBB4676895.1"/>
    </source>
</evidence>
<reference evidence="1 2" key="1">
    <citation type="submission" date="2020-08" db="EMBL/GenBank/DDBJ databases">
        <title>Sequencing the genomes of 1000 actinobacteria strains.</title>
        <authorList>
            <person name="Klenk H.-P."/>
        </authorList>
    </citation>
    <scope>NUCLEOTIDE SEQUENCE [LARGE SCALE GENOMIC DNA]</scope>
    <source>
        <strain evidence="1 2">DSM 44230</strain>
    </source>
</reference>
<keyword evidence="2" id="KW-1185">Reference proteome</keyword>
<dbReference type="AlphaFoldDB" id="A0A7W7FTD6"/>